<organism evidence="1 2">
    <name type="scientific">Cephalotus follicularis</name>
    <name type="common">Albany pitcher plant</name>
    <dbReference type="NCBI Taxonomy" id="3775"/>
    <lineage>
        <taxon>Eukaryota</taxon>
        <taxon>Viridiplantae</taxon>
        <taxon>Streptophyta</taxon>
        <taxon>Embryophyta</taxon>
        <taxon>Tracheophyta</taxon>
        <taxon>Spermatophyta</taxon>
        <taxon>Magnoliopsida</taxon>
        <taxon>eudicotyledons</taxon>
        <taxon>Gunneridae</taxon>
        <taxon>Pentapetalae</taxon>
        <taxon>rosids</taxon>
        <taxon>fabids</taxon>
        <taxon>Oxalidales</taxon>
        <taxon>Cephalotaceae</taxon>
        <taxon>Cephalotus</taxon>
    </lineage>
</organism>
<dbReference type="GO" id="GO:0007165">
    <property type="term" value="P:signal transduction"/>
    <property type="evidence" value="ECO:0007669"/>
    <property type="project" value="InterPro"/>
</dbReference>
<comment type="caution">
    <text evidence="1">The sequence shown here is derived from an EMBL/GenBank/DDBJ whole genome shotgun (WGS) entry which is preliminary data.</text>
</comment>
<dbReference type="EMBL" id="BDDD01001592">
    <property type="protein sequence ID" value="GAV77249.1"/>
    <property type="molecule type" value="Genomic_DNA"/>
</dbReference>
<dbReference type="Pfam" id="PF01603">
    <property type="entry name" value="B56"/>
    <property type="match status" value="1"/>
</dbReference>
<reference evidence="2" key="1">
    <citation type="submission" date="2016-04" db="EMBL/GenBank/DDBJ databases">
        <title>Cephalotus genome sequencing.</title>
        <authorList>
            <person name="Fukushima K."/>
            <person name="Hasebe M."/>
            <person name="Fang X."/>
        </authorList>
    </citation>
    <scope>NUCLEOTIDE SEQUENCE [LARGE SCALE GENOMIC DNA]</scope>
    <source>
        <strain evidence="2">cv. St1</strain>
    </source>
</reference>
<dbReference type="Proteomes" id="UP000187406">
    <property type="component" value="Unassembled WGS sequence"/>
</dbReference>
<dbReference type="InterPro" id="IPR002554">
    <property type="entry name" value="PP2A_B56"/>
</dbReference>
<gene>
    <name evidence="1" type="ORF">CFOL_v3_20720</name>
</gene>
<accession>A0A1Q3CAJ8</accession>
<dbReference type="AlphaFoldDB" id="A0A1Q3CAJ8"/>
<proteinExistence type="predicted"/>
<protein>
    <submittedName>
        <fullName evidence="1">B56 domain-containing protein</fullName>
    </submittedName>
</protein>
<dbReference type="GO" id="GO:0000159">
    <property type="term" value="C:protein phosphatase type 2A complex"/>
    <property type="evidence" value="ECO:0007669"/>
    <property type="project" value="InterPro"/>
</dbReference>
<dbReference type="InParanoid" id="A0A1Q3CAJ8"/>
<dbReference type="Gene3D" id="1.25.10.10">
    <property type="entry name" value="Leucine-rich Repeat Variant"/>
    <property type="match status" value="1"/>
</dbReference>
<dbReference type="InterPro" id="IPR011989">
    <property type="entry name" value="ARM-like"/>
</dbReference>
<keyword evidence="2" id="KW-1185">Reference proteome</keyword>
<dbReference type="STRING" id="3775.A0A1Q3CAJ8"/>
<feature type="non-terminal residue" evidence="1">
    <location>
        <position position="110"/>
    </location>
</feature>
<dbReference type="SUPFAM" id="SSF48371">
    <property type="entry name" value="ARM repeat"/>
    <property type="match status" value="1"/>
</dbReference>
<dbReference type="PANTHER" id="PTHR10257">
    <property type="entry name" value="SERINE/THREONINE PROTEIN PHOSPHATASE 2A PP2A REGULATORY SUBUNIT B"/>
    <property type="match status" value="1"/>
</dbReference>
<evidence type="ECO:0000313" key="2">
    <source>
        <dbReference type="Proteomes" id="UP000187406"/>
    </source>
</evidence>
<dbReference type="GO" id="GO:0019888">
    <property type="term" value="F:protein phosphatase regulator activity"/>
    <property type="evidence" value="ECO:0007669"/>
    <property type="project" value="InterPro"/>
</dbReference>
<dbReference type="OrthoDB" id="768580at2759"/>
<evidence type="ECO:0000313" key="1">
    <source>
        <dbReference type="EMBL" id="GAV77249.1"/>
    </source>
</evidence>
<dbReference type="InterPro" id="IPR016024">
    <property type="entry name" value="ARM-type_fold"/>
</dbReference>
<name>A0A1Q3CAJ8_CEPFO</name>
<sequence length="110" mass="12976">MKKSMNNVFLHYVFEIERHCGIAKLLEIWNIINGITVPFKEEHKLFLMRALIPLHKTKGMQVYHRQMAYFVSKFVQKEPLLGGVVRGILRYTVTKCQKEFLLIGELKELI</sequence>
<dbReference type="PANTHER" id="PTHR10257:SF28">
    <property type="entry name" value="SERINE_THREONINE PROTEIN PHOSPHATASE 2A REGULATORY SUBUNIT"/>
    <property type="match status" value="1"/>
</dbReference>